<dbReference type="FunFam" id="4.10.860.10:FF:000002">
    <property type="entry name" value="UvrABC system protein C"/>
    <property type="match status" value="1"/>
</dbReference>
<keyword evidence="3 7" id="KW-0228">DNA excision</keyword>
<dbReference type="Gene3D" id="4.10.860.10">
    <property type="entry name" value="UVR domain"/>
    <property type="match status" value="1"/>
</dbReference>
<dbReference type="Pfam" id="PF22920">
    <property type="entry name" value="UvrC_RNaseH"/>
    <property type="match status" value="1"/>
</dbReference>
<dbReference type="SUPFAM" id="SSF46600">
    <property type="entry name" value="C-terminal UvrC-binding domain of UvrB"/>
    <property type="match status" value="1"/>
</dbReference>
<dbReference type="Gene3D" id="3.30.420.340">
    <property type="entry name" value="UvrC, RNAse H endonuclease domain"/>
    <property type="match status" value="1"/>
</dbReference>
<evidence type="ECO:0000256" key="7">
    <source>
        <dbReference type="HAMAP-Rule" id="MF_00203"/>
    </source>
</evidence>
<dbReference type="PROSITE" id="PS50164">
    <property type="entry name" value="GIY_YIG"/>
    <property type="match status" value="1"/>
</dbReference>
<dbReference type="GO" id="GO:0009381">
    <property type="term" value="F:excinuclease ABC activity"/>
    <property type="evidence" value="ECO:0007669"/>
    <property type="project" value="UniProtKB-UniRule"/>
</dbReference>
<dbReference type="FunFam" id="3.40.1440.10:FF:000001">
    <property type="entry name" value="UvrABC system protein C"/>
    <property type="match status" value="1"/>
</dbReference>
<evidence type="ECO:0000259" key="9">
    <source>
        <dbReference type="PROSITE" id="PS50164"/>
    </source>
</evidence>
<dbReference type="AlphaFoldDB" id="A0A1W6AEJ4"/>
<comment type="subunit">
    <text evidence="7">Interacts with UvrB in an incision complex.</text>
</comment>
<evidence type="ECO:0000256" key="4">
    <source>
        <dbReference type="ARBA" id="ARBA00022881"/>
    </source>
</evidence>
<dbReference type="InterPro" id="IPR035901">
    <property type="entry name" value="GIY-YIG_endonuc_sf"/>
</dbReference>
<keyword evidence="6 7" id="KW-0742">SOS response</keyword>
<dbReference type="InterPro" id="IPR001162">
    <property type="entry name" value="UvrC_RNase_H_dom"/>
</dbReference>
<sequence length="594" mass="68411">MHEHLKEKLAILPDQPGCYLMKDKQGTVIYVGKAKVLKNRVRSYFTGSHDGKTLRLVGEIVDFEYIVTSSNLEALILELNLIKKYDPKYNIQLKDDKTYPFIKITAEKQPRLLITRNVKKDKGKYFGPYPNAQSAHETKKLLDRMYPLRKCSNMPDKVCLYYHMGQCLAPCVKEVTDEQNKEIVDEIIKFLNGGHKEIRSELETKMYEASEKLEFERAKELRDQIAHIDAIMEKQKMIMSDLVDRDVFGYAVDKGWMCVQVFFVRKGKLIERDVSIFPIYDEPEEGFLTFIGQFYENSSHFKPKEIVVPGSIDSELVERFLEVEATQPKRGKKKDLVELANKNAKIALEEKFHLIERDEERTIKAVDNLGKQLGIETPYRIEAFDNSNIQGTNPVSAMIAFIDGKPAKKEYRKYKIKTVQGPDDYESMREVVRRRYTRALKENLPLPDLIIIDGGKGHLAATSDVLENELGLYIPMAGLVKDDKHKTSHLIIGDPPEPVMLERNSQEFYLLQRIQDEVHRFAITFHRQLHGKSVIQSALDDIPGIGDKRKKVLLKHFGSLKKMKEASIAEFVEAGMPKNVAEMIYTYLTDKKTL</sequence>
<dbReference type="InterPro" id="IPR001943">
    <property type="entry name" value="UVR_dom"/>
</dbReference>
<dbReference type="HAMAP" id="MF_00203">
    <property type="entry name" value="UvrC"/>
    <property type="match status" value="1"/>
</dbReference>
<dbReference type="GO" id="GO:0009432">
    <property type="term" value="P:SOS response"/>
    <property type="evidence" value="ECO:0007669"/>
    <property type="project" value="UniProtKB-UniRule"/>
</dbReference>
<dbReference type="InterPro" id="IPR038476">
    <property type="entry name" value="UvrC_RNase_H_dom_sf"/>
</dbReference>
<comment type="function">
    <text evidence="7">The UvrABC repair system catalyzes the recognition and processing of DNA lesions. UvrC both incises the 5' and 3' sides of the lesion. The N-terminal half is responsible for the 3' incision and the C-terminal half is responsible for the 5' incision.</text>
</comment>
<evidence type="ECO:0000259" key="8">
    <source>
        <dbReference type="PROSITE" id="PS50151"/>
    </source>
</evidence>
<evidence type="ECO:0000313" key="11">
    <source>
        <dbReference type="EMBL" id="ARJ24091.1"/>
    </source>
</evidence>
<dbReference type="InterPro" id="IPR047296">
    <property type="entry name" value="GIY-YIG_UvrC_Cho"/>
</dbReference>
<keyword evidence="1 7" id="KW-0963">Cytoplasm</keyword>
<dbReference type="InterPro" id="IPR004791">
    <property type="entry name" value="UvrC"/>
</dbReference>
<gene>
    <name evidence="7" type="primary">uvrC</name>
    <name evidence="11" type="ORF">B7492_24070</name>
</gene>
<protein>
    <recommendedName>
        <fullName evidence="7">UvrABC system protein C</fullName>
        <shortName evidence="7">Protein UvrC</shortName>
    </recommendedName>
    <alternativeName>
        <fullName evidence="7">Excinuclease ABC subunit C</fullName>
    </alternativeName>
</protein>
<dbReference type="InterPro" id="IPR036876">
    <property type="entry name" value="UVR_dom_sf"/>
</dbReference>
<feature type="domain" description="UVR" evidence="8">
    <location>
        <begin position="196"/>
        <end position="231"/>
    </location>
</feature>
<dbReference type="InterPro" id="IPR010994">
    <property type="entry name" value="RuvA_2-like"/>
</dbReference>
<dbReference type="FunFam" id="3.30.420.340:FF:000002">
    <property type="entry name" value="UvrABC system protein C"/>
    <property type="match status" value="1"/>
</dbReference>
<dbReference type="Proteomes" id="UP000192932">
    <property type="component" value="Chromosome"/>
</dbReference>
<dbReference type="GO" id="GO:0003677">
    <property type="term" value="F:DNA binding"/>
    <property type="evidence" value="ECO:0007669"/>
    <property type="project" value="UniProtKB-UniRule"/>
</dbReference>
<reference evidence="11 12" key="1">
    <citation type="submission" date="2017-04" db="EMBL/GenBank/DDBJ databases">
        <title>The Characteristic of a Fine Plant Growth-Promoting Rhizobacteria Bacillus mycoides Gnyt1 and its Whole Genome Sequencing Analysis.</title>
        <authorList>
            <person name="Li J.H."/>
            <person name="Yao T."/>
        </authorList>
    </citation>
    <scope>NUCLEOTIDE SEQUENCE [LARGE SCALE GENOMIC DNA]</scope>
    <source>
        <strain evidence="11 12">Gnyt1</strain>
    </source>
</reference>
<dbReference type="PANTHER" id="PTHR30562:SF1">
    <property type="entry name" value="UVRABC SYSTEM PROTEIN C"/>
    <property type="match status" value="1"/>
</dbReference>
<comment type="similarity">
    <text evidence="7">Belongs to the UvrC family.</text>
</comment>
<dbReference type="EMBL" id="CP020743">
    <property type="protein sequence ID" value="ARJ24091.1"/>
    <property type="molecule type" value="Genomic_DNA"/>
</dbReference>
<dbReference type="FunFam" id="1.10.150.20:FF:000005">
    <property type="entry name" value="UvrABC system protein C"/>
    <property type="match status" value="1"/>
</dbReference>
<proteinExistence type="inferred from homology"/>
<accession>A0A1W6AEJ4</accession>
<evidence type="ECO:0000256" key="5">
    <source>
        <dbReference type="ARBA" id="ARBA00023204"/>
    </source>
</evidence>
<dbReference type="Gene3D" id="3.40.1440.10">
    <property type="entry name" value="GIY-YIG endonuclease"/>
    <property type="match status" value="1"/>
</dbReference>
<dbReference type="Pfam" id="PF01541">
    <property type="entry name" value="GIY-YIG"/>
    <property type="match status" value="1"/>
</dbReference>
<dbReference type="Gene3D" id="1.10.150.20">
    <property type="entry name" value="5' to 3' exonuclease, C-terminal subdomain"/>
    <property type="match status" value="1"/>
</dbReference>
<organism evidence="11 12">
    <name type="scientific">Bacillus mycoides</name>
    <dbReference type="NCBI Taxonomy" id="1405"/>
    <lineage>
        <taxon>Bacteria</taxon>
        <taxon>Bacillati</taxon>
        <taxon>Bacillota</taxon>
        <taxon>Bacilli</taxon>
        <taxon>Bacillales</taxon>
        <taxon>Bacillaceae</taxon>
        <taxon>Bacillus</taxon>
        <taxon>Bacillus cereus group</taxon>
    </lineage>
</organism>
<feature type="domain" description="UvrC family homology region profile" evidence="10">
    <location>
        <begin position="247"/>
        <end position="466"/>
    </location>
</feature>
<dbReference type="CDD" id="cd10434">
    <property type="entry name" value="GIY-YIG_UvrC_Cho"/>
    <property type="match status" value="1"/>
</dbReference>
<evidence type="ECO:0000256" key="2">
    <source>
        <dbReference type="ARBA" id="ARBA00022763"/>
    </source>
</evidence>
<dbReference type="NCBIfam" id="NF001824">
    <property type="entry name" value="PRK00558.1-5"/>
    <property type="match status" value="1"/>
</dbReference>
<dbReference type="InterPro" id="IPR050066">
    <property type="entry name" value="UvrABC_protein_C"/>
</dbReference>
<dbReference type="SUPFAM" id="SSF47781">
    <property type="entry name" value="RuvA domain 2-like"/>
    <property type="match status" value="1"/>
</dbReference>
<keyword evidence="5 7" id="KW-0234">DNA repair</keyword>
<dbReference type="PANTHER" id="PTHR30562">
    <property type="entry name" value="UVRC/OXIDOREDUCTASE"/>
    <property type="match status" value="1"/>
</dbReference>
<dbReference type="GO" id="GO:0005737">
    <property type="term" value="C:cytoplasm"/>
    <property type="evidence" value="ECO:0007669"/>
    <property type="project" value="UniProtKB-SubCell"/>
</dbReference>
<name>A0A1W6AEJ4_BACMY</name>
<evidence type="ECO:0000313" key="12">
    <source>
        <dbReference type="Proteomes" id="UP000192932"/>
    </source>
</evidence>
<keyword evidence="2 7" id="KW-0227">DNA damage</keyword>
<dbReference type="PROSITE" id="PS50151">
    <property type="entry name" value="UVR"/>
    <property type="match status" value="1"/>
</dbReference>
<dbReference type="InterPro" id="IPR000305">
    <property type="entry name" value="GIY-YIG_endonuc"/>
</dbReference>
<dbReference type="SMART" id="SM00465">
    <property type="entry name" value="GIYc"/>
    <property type="match status" value="1"/>
</dbReference>
<dbReference type="RefSeq" id="WP_085312456.1">
    <property type="nucleotide sequence ID" value="NZ_CP020743.1"/>
</dbReference>
<dbReference type="SUPFAM" id="SSF82771">
    <property type="entry name" value="GIY-YIG endonuclease"/>
    <property type="match status" value="1"/>
</dbReference>
<dbReference type="Pfam" id="PF08459">
    <property type="entry name" value="UvrC_RNaseH_dom"/>
    <property type="match status" value="1"/>
</dbReference>
<evidence type="ECO:0000256" key="3">
    <source>
        <dbReference type="ARBA" id="ARBA00022769"/>
    </source>
</evidence>
<dbReference type="PROSITE" id="PS50165">
    <property type="entry name" value="UVRC"/>
    <property type="match status" value="1"/>
</dbReference>
<evidence type="ECO:0000256" key="6">
    <source>
        <dbReference type="ARBA" id="ARBA00023236"/>
    </source>
</evidence>
<evidence type="ECO:0000256" key="1">
    <source>
        <dbReference type="ARBA" id="ARBA00022490"/>
    </source>
</evidence>
<feature type="domain" description="GIY-YIG" evidence="9">
    <location>
        <begin position="14"/>
        <end position="91"/>
    </location>
</feature>
<dbReference type="GO" id="GO:0009380">
    <property type="term" value="C:excinuclease repair complex"/>
    <property type="evidence" value="ECO:0007669"/>
    <property type="project" value="InterPro"/>
</dbReference>
<dbReference type="NCBIfam" id="TIGR00194">
    <property type="entry name" value="uvrC"/>
    <property type="match status" value="1"/>
</dbReference>
<keyword evidence="4 7" id="KW-0267">Excision nuclease</keyword>
<dbReference type="Pfam" id="PF02151">
    <property type="entry name" value="UVR"/>
    <property type="match status" value="1"/>
</dbReference>
<dbReference type="GO" id="GO:0006289">
    <property type="term" value="P:nucleotide-excision repair"/>
    <property type="evidence" value="ECO:0007669"/>
    <property type="project" value="UniProtKB-UniRule"/>
</dbReference>
<evidence type="ECO:0000259" key="10">
    <source>
        <dbReference type="PROSITE" id="PS50165"/>
    </source>
</evidence>
<comment type="subcellular location">
    <subcellularLocation>
        <location evidence="7">Cytoplasm</location>
    </subcellularLocation>
</comment>